<dbReference type="OrthoDB" id="6511194at2759"/>
<evidence type="ECO:0000313" key="3">
    <source>
        <dbReference type="Proteomes" id="UP000724874"/>
    </source>
</evidence>
<gene>
    <name evidence="2" type="ORF">CPB84DRAFT_1846095</name>
</gene>
<accession>A0A9P5NRN7</accession>
<dbReference type="EMBL" id="JADNYJ010000033">
    <property type="protein sequence ID" value="KAF8902967.1"/>
    <property type="molecule type" value="Genomic_DNA"/>
</dbReference>
<evidence type="ECO:0000313" key="2">
    <source>
        <dbReference type="EMBL" id="KAF8902967.1"/>
    </source>
</evidence>
<feature type="region of interest" description="Disordered" evidence="1">
    <location>
        <begin position="213"/>
        <end position="240"/>
    </location>
</feature>
<protein>
    <submittedName>
        <fullName evidence="2">Uncharacterized protein</fullName>
    </submittedName>
</protein>
<dbReference type="AlphaFoldDB" id="A0A9P5NRN7"/>
<organism evidence="2 3">
    <name type="scientific">Gymnopilus junonius</name>
    <name type="common">Spectacular rustgill mushroom</name>
    <name type="synonym">Gymnopilus spectabilis subsp. junonius</name>
    <dbReference type="NCBI Taxonomy" id="109634"/>
    <lineage>
        <taxon>Eukaryota</taxon>
        <taxon>Fungi</taxon>
        <taxon>Dikarya</taxon>
        <taxon>Basidiomycota</taxon>
        <taxon>Agaricomycotina</taxon>
        <taxon>Agaricomycetes</taxon>
        <taxon>Agaricomycetidae</taxon>
        <taxon>Agaricales</taxon>
        <taxon>Agaricineae</taxon>
        <taxon>Hymenogastraceae</taxon>
        <taxon>Gymnopilus</taxon>
    </lineage>
</organism>
<dbReference type="Proteomes" id="UP000724874">
    <property type="component" value="Unassembled WGS sequence"/>
</dbReference>
<name>A0A9P5NRN7_GYMJU</name>
<sequence length="342" mass="39310">MRSEILPAMFNYWHALGKEPRDSDEGKELSEWCTNNWQATHGLTKPSNHFKPTHRSVLWKFRQDDVLKEIAKILNVEMATTETPGWFTAWTWATKQLIKQMTNAELQQLDKQVIEASQKATVEDVFDKEDSELEEDLLEHGFFFTDDLDEDSDDGYDSESDEEEVTADEVYALKNKAAIYHFNQDDAKTSDEEDNDIDASLRRLFPEELQESQNVDLTIEEAEPSSSVPASEGEDPRAEAQKKVEELLRELRNGHHPCDDSPETMTDQLLNRLCYKDFPSLCHACAQLTLKAKDKKINVFFHSHIMAMVATLNFYLDPELLYSWWESSLLAAKALGWGVKHA</sequence>
<comment type="caution">
    <text evidence="2">The sequence shown here is derived from an EMBL/GenBank/DDBJ whole genome shotgun (WGS) entry which is preliminary data.</text>
</comment>
<feature type="region of interest" description="Disordered" evidence="1">
    <location>
        <begin position="146"/>
        <end position="166"/>
    </location>
</feature>
<reference evidence="2" key="1">
    <citation type="submission" date="2020-11" db="EMBL/GenBank/DDBJ databases">
        <authorList>
            <consortium name="DOE Joint Genome Institute"/>
            <person name="Ahrendt S."/>
            <person name="Riley R."/>
            <person name="Andreopoulos W."/>
            <person name="LaButti K."/>
            <person name="Pangilinan J."/>
            <person name="Ruiz-duenas F.J."/>
            <person name="Barrasa J.M."/>
            <person name="Sanchez-Garcia M."/>
            <person name="Camarero S."/>
            <person name="Miyauchi S."/>
            <person name="Serrano A."/>
            <person name="Linde D."/>
            <person name="Babiker R."/>
            <person name="Drula E."/>
            <person name="Ayuso-Fernandez I."/>
            <person name="Pacheco R."/>
            <person name="Padilla G."/>
            <person name="Ferreira P."/>
            <person name="Barriuso J."/>
            <person name="Kellner H."/>
            <person name="Castanera R."/>
            <person name="Alfaro M."/>
            <person name="Ramirez L."/>
            <person name="Pisabarro A.G."/>
            <person name="Kuo A."/>
            <person name="Tritt A."/>
            <person name="Lipzen A."/>
            <person name="He G."/>
            <person name="Yan M."/>
            <person name="Ng V."/>
            <person name="Cullen D."/>
            <person name="Martin F."/>
            <person name="Rosso M.-N."/>
            <person name="Henrissat B."/>
            <person name="Hibbett D."/>
            <person name="Martinez A.T."/>
            <person name="Grigoriev I.V."/>
        </authorList>
    </citation>
    <scope>NUCLEOTIDE SEQUENCE</scope>
    <source>
        <strain evidence="2">AH 44721</strain>
    </source>
</reference>
<evidence type="ECO:0000256" key="1">
    <source>
        <dbReference type="SAM" id="MobiDB-lite"/>
    </source>
</evidence>
<proteinExistence type="predicted"/>
<keyword evidence="3" id="KW-1185">Reference proteome</keyword>